<organism evidence="1 2">
    <name type="scientific">Caerostris darwini</name>
    <dbReference type="NCBI Taxonomy" id="1538125"/>
    <lineage>
        <taxon>Eukaryota</taxon>
        <taxon>Metazoa</taxon>
        <taxon>Ecdysozoa</taxon>
        <taxon>Arthropoda</taxon>
        <taxon>Chelicerata</taxon>
        <taxon>Arachnida</taxon>
        <taxon>Araneae</taxon>
        <taxon>Araneomorphae</taxon>
        <taxon>Entelegynae</taxon>
        <taxon>Araneoidea</taxon>
        <taxon>Araneidae</taxon>
        <taxon>Caerostris</taxon>
    </lineage>
</organism>
<sequence>MVDCQCDKYRPVVSNEIEQRAHIFQKEFRQSIAQYLCYFANPGNMWADCPIRSGISKKTDCGLPRFGAFRDSAQSGLGSDISGCTSLVKRDSSKDRGSSYIFAKERRFFCMGLRNTPPRHCLPSPQWVIFPRNDRGSSPPPPAGMDEYRISLSLSGGEGGSSFVACTQVVPGRFGVKNFFLMHWRSGGPQTALTSVIRGCSKINCQISFTSERRGTKLLTDIVDNVRMVKCDYSRGINKAINDTLCQRLPLLPKVDILYHQNTPFVLGIHYRGGPLIVLVSPLEQETKQADSQSINRTEKLHLAAIMGVIEP</sequence>
<name>A0AAV4RME3_9ARAC</name>
<gene>
    <name evidence="1" type="ORF">CDAR_124621</name>
</gene>
<dbReference type="EMBL" id="BPLQ01006336">
    <property type="protein sequence ID" value="GIY21677.1"/>
    <property type="molecule type" value="Genomic_DNA"/>
</dbReference>
<dbReference type="Proteomes" id="UP001054837">
    <property type="component" value="Unassembled WGS sequence"/>
</dbReference>
<dbReference type="AlphaFoldDB" id="A0AAV4RME3"/>
<accession>A0AAV4RME3</accession>
<proteinExistence type="predicted"/>
<evidence type="ECO:0000313" key="1">
    <source>
        <dbReference type="EMBL" id="GIY21677.1"/>
    </source>
</evidence>
<comment type="caution">
    <text evidence="1">The sequence shown here is derived from an EMBL/GenBank/DDBJ whole genome shotgun (WGS) entry which is preliminary data.</text>
</comment>
<reference evidence="1 2" key="1">
    <citation type="submission" date="2021-06" db="EMBL/GenBank/DDBJ databases">
        <title>Caerostris darwini draft genome.</title>
        <authorList>
            <person name="Kono N."/>
            <person name="Arakawa K."/>
        </authorList>
    </citation>
    <scope>NUCLEOTIDE SEQUENCE [LARGE SCALE GENOMIC DNA]</scope>
</reference>
<keyword evidence="2" id="KW-1185">Reference proteome</keyword>
<protein>
    <submittedName>
        <fullName evidence="1">Uncharacterized protein</fullName>
    </submittedName>
</protein>
<evidence type="ECO:0000313" key="2">
    <source>
        <dbReference type="Proteomes" id="UP001054837"/>
    </source>
</evidence>